<dbReference type="InterPro" id="IPR036291">
    <property type="entry name" value="NAD(P)-bd_dom_sf"/>
</dbReference>
<dbReference type="OrthoDB" id="9785845at2"/>
<dbReference type="Gene3D" id="3.40.50.720">
    <property type="entry name" value="NAD(P)-binding Rossmann-like Domain"/>
    <property type="match status" value="1"/>
</dbReference>
<accession>A0A0F5FUU5</accession>
<dbReference type="EMBL" id="JZEX01000061">
    <property type="protein sequence ID" value="KKB12636.1"/>
    <property type="molecule type" value="Genomic_DNA"/>
</dbReference>
<dbReference type="Proteomes" id="UP000033632">
    <property type="component" value="Unassembled WGS sequence"/>
</dbReference>
<evidence type="ECO:0000313" key="3">
    <source>
        <dbReference type="Proteomes" id="UP000033632"/>
    </source>
</evidence>
<name>A0A0F5FUU5_9HYPH</name>
<dbReference type="SUPFAM" id="SSF51735">
    <property type="entry name" value="NAD(P)-binding Rossmann-fold domains"/>
    <property type="match status" value="1"/>
</dbReference>
<protein>
    <submittedName>
        <fullName evidence="2">Epimerase</fullName>
    </submittedName>
</protein>
<evidence type="ECO:0000259" key="1">
    <source>
        <dbReference type="Pfam" id="PF01370"/>
    </source>
</evidence>
<dbReference type="InterPro" id="IPR001509">
    <property type="entry name" value="Epimerase_deHydtase"/>
</dbReference>
<dbReference type="PATRIC" id="fig|443610.3.peg.3941"/>
<dbReference type="AlphaFoldDB" id="A0A0F5FUU5"/>
<dbReference type="Pfam" id="PF01370">
    <property type="entry name" value="Epimerase"/>
    <property type="match status" value="1"/>
</dbReference>
<feature type="domain" description="NAD-dependent epimerase/dehydratase" evidence="1">
    <location>
        <begin position="31"/>
        <end position="197"/>
    </location>
</feature>
<sequence length="340" mass="36977">MDRALFSAFEDRMTSPSDALIEDLAAIDGDILVLGAAGKMGPTLCKLAQRGLSALGSGHKVIAVSRFSSPETRADLEASGVTTIACDLLDDAAVAALPLAENVVYMVGTKFGTSGAPHLTWRNNVYVSGRIAEHYRASRIVVFSSGNVYPLRRLGEGGADEHVRPDPIGEYAQSVLGRERMFEYAAGTWGTRVLQYRLNYAIDLRYGVLHEIARAVWEGRPVDVAMGSVNVIWQGDANEVALRSLLHAANPPRILNVTGPETVSVRWLAEEFGRRLGKTPAIEGQEAPTALVSNAAASHALFGYPRTSLGQMIDMTAQWVREGGERWDKPTHFQERQGQF</sequence>
<keyword evidence="3" id="KW-1185">Reference proteome</keyword>
<gene>
    <name evidence="2" type="ORF">VE25_06925</name>
</gene>
<evidence type="ECO:0000313" key="2">
    <source>
        <dbReference type="EMBL" id="KKB12636.1"/>
    </source>
</evidence>
<dbReference type="STRING" id="443610.VE25_06925"/>
<comment type="caution">
    <text evidence="2">The sequence shown here is derived from an EMBL/GenBank/DDBJ whole genome shotgun (WGS) entry which is preliminary data.</text>
</comment>
<reference evidence="2 3" key="1">
    <citation type="submission" date="2015-03" db="EMBL/GenBank/DDBJ databases">
        <authorList>
            <person name="Hassan Y.I."/>
            <person name="Lepp D."/>
            <person name="Li X.-Z."/>
            <person name="Zhou T."/>
        </authorList>
    </citation>
    <scope>NUCLEOTIDE SEQUENCE [LARGE SCALE GENOMIC DNA]</scope>
    <source>
        <strain evidence="2 3">BD-c194</strain>
    </source>
</reference>
<proteinExistence type="predicted"/>
<organism evidence="2 3">
    <name type="scientific">Devosia geojensis</name>
    <dbReference type="NCBI Taxonomy" id="443610"/>
    <lineage>
        <taxon>Bacteria</taxon>
        <taxon>Pseudomonadati</taxon>
        <taxon>Pseudomonadota</taxon>
        <taxon>Alphaproteobacteria</taxon>
        <taxon>Hyphomicrobiales</taxon>
        <taxon>Devosiaceae</taxon>
        <taxon>Devosia</taxon>
    </lineage>
</organism>